<dbReference type="STRING" id="936435.F8QEB3"/>
<dbReference type="SUPFAM" id="SSF53300">
    <property type="entry name" value="vWA-like"/>
    <property type="match status" value="1"/>
</dbReference>
<dbReference type="Pfam" id="PF13768">
    <property type="entry name" value="VWA_3"/>
    <property type="match status" value="1"/>
</dbReference>
<keyword evidence="2" id="KW-0472">Membrane</keyword>
<dbReference type="EMBL" id="GL945492">
    <property type="protein sequence ID" value="EGN93488.1"/>
    <property type="molecule type" value="Genomic_DNA"/>
</dbReference>
<feature type="compositionally biased region" description="Basic and acidic residues" evidence="1">
    <location>
        <begin position="723"/>
        <end position="733"/>
    </location>
</feature>
<feature type="domain" description="VIT" evidence="4">
    <location>
        <begin position="6"/>
        <end position="136"/>
    </location>
</feature>
<dbReference type="PANTHER" id="PTHR45737">
    <property type="entry name" value="VON WILLEBRAND FACTOR A DOMAIN-CONTAINING PROTEIN 5A"/>
    <property type="match status" value="1"/>
</dbReference>
<dbReference type="InParanoid" id="F8QEB3"/>
<reference evidence="6" key="1">
    <citation type="journal article" date="2011" name="Science">
        <title>The plant cell wall-decomposing machinery underlies the functional diversity of forest fungi.</title>
        <authorList>
            <person name="Eastwood D.C."/>
            <person name="Floudas D."/>
            <person name="Binder M."/>
            <person name="Majcherczyk A."/>
            <person name="Schneider P."/>
            <person name="Aerts A."/>
            <person name="Asiegbu F.O."/>
            <person name="Baker S.E."/>
            <person name="Barry K."/>
            <person name="Bendiksby M."/>
            <person name="Blumentritt M."/>
            <person name="Coutinho P.M."/>
            <person name="Cullen D."/>
            <person name="de Vries R.P."/>
            <person name="Gathman A."/>
            <person name="Goodell B."/>
            <person name="Henrissat B."/>
            <person name="Ihrmark K."/>
            <person name="Kauserud H."/>
            <person name="Kohler A."/>
            <person name="LaButti K."/>
            <person name="Lapidus A."/>
            <person name="Lavin J.L."/>
            <person name="Lee Y.-H."/>
            <person name="Lindquist E."/>
            <person name="Lilly W."/>
            <person name="Lucas S."/>
            <person name="Morin E."/>
            <person name="Murat C."/>
            <person name="Oguiza J.A."/>
            <person name="Park J."/>
            <person name="Pisabarro A.G."/>
            <person name="Riley R."/>
            <person name="Rosling A."/>
            <person name="Salamov A."/>
            <person name="Schmidt O."/>
            <person name="Schmutz J."/>
            <person name="Skrede I."/>
            <person name="Stenlid J."/>
            <person name="Wiebenga A."/>
            <person name="Xie X."/>
            <person name="Kuees U."/>
            <person name="Hibbett D.S."/>
            <person name="Hoffmeister D."/>
            <person name="Hoegberg N."/>
            <person name="Martin F."/>
            <person name="Grigoriev I.V."/>
            <person name="Watkinson S.C."/>
        </authorList>
    </citation>
    <scope>NUCLEOTIDE SEQUENCE [LARGE SCALE GENOMIC DNA]</scope>
    <source>
        <strain evidence="6">strain S7.3</strain>
    </source>
</reference>
<feature type="region of interest" description="Disordered" evidence="1">
    <location>
        <begin position="709"/>
        <end position="735"/>
    </location>
</feature>
<proteinExistence type="predicted"/>
<dbReference type="Proteomes" id="UP000008063">
    <property type="component" value="Unassembled WGS sequence"/>
</dbReference>
<feature type="region of interest" description="Disordered" evidence="1">
    <location>
        <begin position="640"/>
        <end position="671"/>
    </location>
</feature>
<evidence type="ECO:0000256" key="1">
    <source>
        <dbReference type="SAM" id="MobiDB-lite"/>
    </source>
</evidence>
<dbReference type="InterPro" id="IPR036465">
    <property type="entry name" value="vWFA_dom_sf"/>
</dbReference>
<evidence type="ECO:0008006" key="7">
    <source>
        <dbReference type="Google" id="ProtNLM"/>
    </source>
</evidence>
<gene>
    <name evidence="5" type="ORF">SERLA73DRAFT_156401</name>
</gene>
<keyword evidence="2" id="KW-1133">Transmembrane helix</keyword>
<keyword evidence="6" id="KW-1185">Reference proteome</keyword>
<feature type="transmembrane region" description="Helical" evidence="2">
    <location>
        <begin position="1046"/>
        <end position="1065"/>
    </location>
</feature>
<evidence type="ECO:0000313" key="6">
    <source>
        <dbReference type="Proteomes" id="UP000008063"/>
    </source>
</evidence>
<keyword evidence="2" id="KW-0812">Transmembrane</keyword>
<organism evidence="6">
    <name type="scientific">Serpula lacrymans var. lacrymans (strain S7.3)</name>
    <name type="common">Dry rot fungus</name>
    <dbReference type="NCBI Taxonomy" id="936435"/>
    <lineage>
        <taxon>Eukaryota</taxon>
        <taxon>Fungi</taxon>
        <taxon>Dikarya</taxon>
        <taxon>Basidiomycota</taxon>
        <taxon>Agaricomycotina</taxon>
        <taxon>Agaricomycetes</taxon>
        <taxon>Agaricomycetidae</taxon>
        <taxon>Boletales</taxon>
        <taxon>Coniophorineae</taxon>
        <taxon>Serpulaceae</taxon>
        <taxon>Serpula</taxon>
    </lineage>
</organism>
<protein>
    <recommendedName>
        <fullName evidence="7">VIT domain-containing protein</fullName>
    </recommendedName>
</protein>
<dbReference type="PROSITE" id="PS50234">
    <property type="entry name" value="VWFA"/>
    <property type="match status" value="1"/>
</dbReference>
<feature type="compositionally biased region" description="Low complexity" evidence="1">
    <location>
        <begin position="749"/>
        <end position="761"/>
    </location>
</feature>
<accession>F8QEB3</accession>
<feature type="region of interest" description="Disordered" evidence="1">
    <location>
        <begin position="749"/>
        <end position="782"/>
    </location>
</feature>
<evidence type="ECO:0000259" key="4">
    <source>
        <dbReference type="PROSITE" id="PS51468"/>
    </source>
</evidence>
<evidence type="ECO:0000259" key="3">
    <source>
        <dbReference type="PROSITE" id="PS50234"/>
    </source>
</evidence>
<dbReference type="SMART" id="SM00609">
    <property type="entry name" value="VIT"/>
    <property type="match status" value="1"/>
</dbReference>
<dbReference type="Pfam" id="PF08487">
    <property type="entry name" value="VIT"/>
    <property type="match status" value="1"/>
</dbReference>
<dbReference type="PROSITE" id="PS51468">
    <property type="entry name" value="VIT"/>
    <property type="match status" value="1"/>
</dbReference>
<dbReference type="OrthoDB" id="1729737at2759"/>
<dbReference type="eggNOG" id="ENOG502QRPK">
    <property type="taxonomic scope" value="Eukaryota"/>
</dbReference>
<dbReference type="InterPro" id="IPR002035">
    <property type="entry name" value="VWF_A"/>
</dbReference>
<evidence type="ECO:0000313" key="5">
    <source>
        <dbReference type="EMBL" id="EGN93488.1"/>
    </source>
</evidence>
<sequence length="1182" mass="130083">MSSYAGIVHRPADQQGLVHLPLEQVIVEAWIVDVSARVQLSQLFVNPSDAPTGRAKYVFPIPARAAVCAFELKHADGKIIRGTAKEKSEANQTFNSAIQAGNMAGLVEWVTDDIFTISVGSIPAKETVTSKLTFVMDLMDDGIRDHVRLQLPVSIGMRYGEVPAAMVNAQAAAEQTRIHISVDVQMSEEIYDIRSPSHEIKVLRYKTRIGKKSMRRKSALWSSPTFMERDFVLTVHSHGLDNARCFAEIDPMGSNSVAMQLTLVPRFKMPRVSSQEYIFVVDRSGSMGGGRIETAKSTLSMLLRLLPNDNTLFNIFSFGSTVDGLWQNSVLYNQNALSQAVRIWYNPLDLSGLTFLKTSHIRSMDANYGGTEIANALTGALTSRRRDRSTVAFILTDGESSDLHKTFSVVRNALSAANPNCPLRVFTLGIGEQVSTAMCEGIARAGNGECLLAVTTESITAKCAQLLRAGRTRLIEHISVHWHGSGTPPSVSFSEPRTGISSASTSMVQLVPPPTIQQAPYQITKIYPGMRFIVFAITTYSTVPAEVKLCAKIEGEFDEVDLIVPVIEVKRFKHAKTNVPLIHTLAARRLITDLEDDRAPLPAVVGIAPSGDVIKKAAIVRLGLRYQLLSQYTSFVAVETGKEAERGRRRRDSSATSSRRTQQQDSSQNGYGIFDSVIQGLSQVVSSVFDFPQPPMTYQTMKDDISGIPGSFVPAAASSSSVDEPRRRHSREESDYDSIYTFSTLSSLEGSSSSRWTRSRTPSPPPPLENLPDRSPSPAFDISGTVPLISTAPPPIPSTVYELFQLQNFDGSFTLSNNFATIVGHDAARKGAELNVEETLWATALAVAFLETQLGSEPDLLECLQSKAMDYAKRRQLHRNFEDVVKIARRMITSHLERCTAQYIDIKDSLTAPYVTEWTYAGLGPTNDAIDKMTCRCGVTALPAISQPIPNMPTATTPLPLSTLVPAINANAIGLYGLTTTQASRKFRVAYLYWDRYPNDSQWTRSLVVLLFVLNTAHAVVVCHSCYYHVIVALLEPSILLRNVCYVYKVMVATIVMSYYIKIIFQYACVRMFLISNGEDEIGFVHSTTFPALVFQTVSDALIAASMTRDLIKALMLYAVGRGLVTSLTTFAMVLAIAISPDNLWMGQAAIYPGNKHRNVEFISLDAKEVTVKNNEQVKPNQ</sequence>
<dbReference type="SMART" id="SM00327">
    <property type="entry name" value="VWA"/>
    <property type="match status" value="1"/>
</dbReference>
<feature type="compositionally biased region" description="Low complexity" evidence="1">
    <location>
        <begin position="654"/>
        <end position="668"/>
    </location>
</feature>
<evidence type="ECO:0000256" key="2">
    <source>
        <dbReference type="SAM" id="Phobius"/>
    </source>
</evidence>
<feature type="transmembrane region" description="Helical" evidence="2">
    <location>
        <begin position="1115"/>
        <end position="1139"/>
    </location>
</feature>
<dbReference type="HOGENOM" id="CLU_003826_0_0_1"/>
<dbReference type="InterPro" id="IPR013694">
    <property type="entry name" value="VIT"/>
</dbReference>
<dbReference type="AlphaFoldDB" id="F8QEB3"/>
<feature type="domain" description="VWFA" evidence="3">
    <location>
        <begin position="276"/>
        <end position="478"/>
    </location>
</feature>
<name>F8QEB3_SERL3</name>
<feature type="transmembrane region" description="Helical" evidence="2">
    <location>
        <begin position="1007"/>
        <end position="1034"/>
    </location>
</feature>
<dbReference type="Gene3D" id="3.40.50.410">
    <property type="entry name" value="von Willebrand factor, type A domain"/>
    <property type="match status" value="1"/>
</dbReference>
<dbReference type="PANTHER" id="PTHR45737:SF6">
    <property type="entry name" value="VON WILLEBRAND FACTOR A DOMAIN-CONTAINING PROTEIN 5A"/>
    <property type="match status" value="1"/>
</dbReference>
<feature type="transmembrane region" description="Helical" evidence="2">
    <location>
        <begin position="959"/>
        <end position="978"/>
    </location>
</feature>
<dbReference type="OMA" id="PFNICSF"/>